<feature type="domain" description="Mandelate racemase/muconate lactonizing enzyme C-terminal" evidence="8">
    <location>
        <begin position="130"/>
        <end position="222"/>
    </location>
</feature>
<evidence type="ECO:0000256" key="7">
    <source>
        <dbReference type="RuleBase" id="RU366006"/>
    </source>
</evidence>
<dbReference type="SUPFAM" id="SSF54826">
    <property type="entry name" value="Enolase N-terminal domain-like"/>
    <property type="match status" value="1"/>
</dbReference>
<dbReference type="RefSeq" id="WP_145155733.1">
    <property type="nucleotide sequence ID" value="NZ_VNIM01000153.1"/>
</dbReference>
<keyword evidence="4 7" id="KW-0413">Isomerase</keyword>
<feature type="active site" description="Proton acceptor; specific for (S)-substrate epimerization" evidence="5">
    <location>
        <position position="246"/>
    </location>
</feature>
<dbReference type="InterPro" id="IPR034593">
    <property type="entry name" value="DgoD-like"/>
</dbReference>
<dbReference type="Pfam" id="PF02746">
    <property type="entry name" value="MR_MLE_N"/>
    <property type="match status" value="1"/>
</dbReference>
<dbReference type="Gene3D" id="3.30.390.10">
    <property type="entry name" value="Enolase-like, N-terminal domain"/>
    <property type="match status" value="1"/>
</dbReference>
<dbReference type="GO" id="GO:0016855">
    <property type="term" value="F:racemase and epimerase activity, acting on amino acids and derivatives"/>
    <property type="evidence" value="ECO:0007669"/>
    <property type="project" value="UniProtKB-UniRule"/>
</dbReference>
<evidence type="ECO:0000259" key="8">
    <source>
        <dbReference type="SMART" id="SM00922"/>
    </source>
</evidence>
<evidence type="ECO:0000313" key="9">
    <source>
        <dbReference type="EMBL" id="TVV69981.1"/>
    </source>
</evidence>
<dbReference type="InterPro" id="IPR034603">
    <property type="entry name" value="Dipeptide_epimerase"/>
</dbReference>
<comment type="caution">
    <text evidence="9">The sequence shown here is derived from an EMBL/GenBank/DDBJ whole genome shotgun (WGS) entry which is preliminary data.</text>
</comment>
<feature type="binding site" evidence="6">
    <location>
        <position position="175"/>
    </location>
    <ligand>
        <name>Mg(2+)</name>
        <dbReference type="ChEBI" id="CHEBI:18420"/>
    </ligand>
</feature>
<dbReference type="CDD" id="cd03319">
    <property type="entry name" value="L-Ala-DL-Glu_epimerase"/>
    <property type="match status" value="1"/>
</dbReference>
<dbReference type="PANTHER" id="PTHR48080:SF3">
    <property type="entry name" value="ENOLASE SUPERFAMILY MEMBER DDB_G0284701"/>
    <property type="match status" value="1"/>
</dbReference>
<sequence>MRKVDVRIERWPVAGAFTIARGAKTVVDVVVVEITDGMHRGRGESTAIYYHGESAESVEAQVRAVAGSIEAGVDRAALLSLMPRGAARNAIDAALWDVQAKTSGIPVYRRAGLDAPAAVTTAFTLSLDTPVVMEQAARAAAPLYPLLKLKLAGEGDRDRVAAVRRGAPDARLIVDANESWTDRDVQAEAAALVPYGVELIEQPVRAGSDHLLDTVASPIPLCADESCQDRPDLAHCFGRYDAINVKLDKAGGLTEALELVAEARAAGMRVMIGCMLSTSLGVAPAFLLAQHATWIDLDGPLLLQGDREDGFDFNGGTMLPATPALWG</sequence>
<evidence type="ECO:0000256" key="5">
    <source>
        <dbReference type="PIRSR" id="PIRSR634603-1"/>
    </source>
</evidence>
<accession>A0A558QS56</accession>
<dbReference type="InterPro" id="IPR029065">
    <property type="entry name" value="Enolase_C-like"/>
</dbReference>
<dbReference type="EC" id="5.1.1.-" evidence="7"/>
<dbReference type="SMART" id="SM00922">
    <property type="entry name" value="MR_MLE"/>
    <property type="match status" value="1"/>
</dbReference>
<dbReference type="AlphaFoldDB" id="A0A558QS56"/>
<comment type="cofactor">
    <cofactor evidence="6 7">
        <name>Mg(2+)</name>
        <dbReference type="ChEBI" id="CHEBI:18420"/>
    </cofactor>
    <text evidence="6 7">Binds 1 Mg(2+) ion per subunit.</text>
</comment>
<dbReference type="InterPro" id="IPR036849">
    <property type="entry name" value="Enolase-like_C_sf"/>
</dbReference>
<dbReference type="SUPFAM" id="SSF51604">
    <property type="entry name" value="Enolase C-terminal domain-like"/>
    <property type="match status" value="1"/>
</dbReference>
<reference evidence="9 10" key="1">
    <citation type="submission" date="2019-07" db="EMBL/GenBank/DDBJ databases">
        <title>Sphingomonas solaris sp. nov., isolated from a solar panel from Boston, Massachusetts.</title>
        <authorList>
            <person name="Tanner K."/>
            <person name="Pascual J."/>
            <person name="Mancuso C."/>
            <person name="Pereto J."/>
            <person name="Khalil A."/>
            <person name="Vilanova C."/>
        </authorList>
    </citation>
    <scope>NUCLEOTIDE SEQUENCE [LARGE SCALE GENOMIC DNA]</scope>
    <source>
        <strain evidence="9 10">R4DWN</strain>
    </source>
</reference>
<dbReference type="Proteomes" id="UP000318681">
    <property type="component" value="Unassembled WGS sequence"/>
</dbReference>
<dbReference type="InterPro" id="IPR013341">
    <property type="entry name" value="Mandelate_racemase_N_dom"/>
</dbReference>
<comment type="similarity">
    <text evidence="1 7">Belongs to the mandelate racemase/muconate lactonizing enzyme family.</text>
</comment>
<dbReference type="OrthoDB" id="9782675at2"/>
<evidence type="ECO:0000256" key="3">
    <source>
        <dbReference type="ARBA" id="ARBA00022842"/>
    </source>
</evidence>
<dbReference type="SFLD" id="SFLDF00010">
    <property type="entry name" value="dipeptide_epimerase"/>
    <property type="match status" value="1"/>
</dbReference>
<keyword evidence="10" id="KW-1185">Reference proteome</keyword>
<feature type="active site" description="Proton acceptor; specific for (R)-substrate epimerization" evidence="5">
    <location>
        <position position="150"/>
    </location>
</feature>
<dbReference type="Gene3D" id="3.20.20.120">
    <property type="entry name" value="Enolase-like C-terminal domain"/>
    <property type="match status" value="1"/>
</dbReference>
<keyword evidence="3 6" id="KW-0460">Magnesium</keyword>
<dbReference type="EMBL" id="VNIM01000153">
    <property type="protein sequence ID" value="TVV69981.1"/>
    <property type="molecule type" value="Genomic_DNA"/>
</dbReference>
<dbReference type="SFLD" id="SFLDS00001">
    <property type="entry name" value="Enolase"/>
    <property type="match status" value="1"/>
</dbReference>
<feature type="binding site" evidence="6">
    <location>
        <position position="224"/>
    </location>
    <ligand>
        <name>Mg(2+)</name>
        <dbReference type="ChEBI" id="CHEBI:18420"/>
    </ligand>
</feature>
<dbReference type="PANTHER" id="PTHR48080">
    <property type="entry name" value="D-GALACTONATE DEHYDRATASE-RELATED"/>
    <property type="match status" value="1"/>
</dbReference>
<feature type="binding site" evidence="6">
    <location>
        <position position="201"/>
    </location>
    <ligand>
        <name>Mg(2+)</name>
        <dbReference type="ChEBI" id="CHEBI:18420"/>
    </ligand>
</feature>
<evidence type="ECO:0000313" key="10">
    <source>
        <dbReference type="Proteomes" id="UP000318681"/>
    </source>
</evidence>
<gene>
    <name evidence="9" type="ORF">FOY91_20235</name>
</gene>
<evidence type="ECO:0000256" key="6">
    <source>
        <dbReference type="PIRSR" id="PIRSR634603-3"/>
    </source>
</evidence>
<organism evidence="9 10">
    <name type="scientific">Alterirhizorhabdus solaris</name>
    <dbReference type="NCBI Taxonomy" id="2529389"/>
    <lineage>
        <taxon>Bacteria</taxon>
        <taxon>Pseudomonadati</taxon>
        <taxon>Pseudomonadota</taxon>
        <taxon>Alphaproteobacteria</taxon>
        <taxon>Sphingomonadales</taxon>
        <taxon>Rhizorhabdaceae</taxon>
        <taxon>Alterirhizorhabdus</taxon>
    </lineage>
</organism>
<dbReference type="SFLD" id="SFLDG00180">
    <property type="entry name" value="muconate_cycloisomerase"/>
    <property type="match status" value="1"/>
</dbReference>
<keyword evidence="2 6" id="KW-0479">Metal-binding</keyword>
<dbReference type="NCBIfam" id="NF042940">
    <property type="entry name" value="racemase_DgcA"/>
    <property type="match status" value="1"/>
</dbReference>
<name>A0A558QS56_9SPHN</name>
<protein>
    <recommendedName>
        <fullName evidence="7">Dipeptide epimerase</fullName>
        <ecNumber evidence="7">5.1.1.-</ecNumber>
    </recommendedName>
</protein>
<evidence type="ECO:0000256" key="2">
    <source>
        <dbReference type="ARBA" id="ARBA00022723"/>
    </source>
</evidence>
<dbReference type="InterPro" id="IPR013342">
    <property type="entry name" value="Mandelate_racemase_C"/>
</dbReference>
<evidence type="ECO:0000256" key="4">
    <source>
        <dbReference type="ARBA" id="ARBA00023235"/>
    </source>
</evidence>
<dbReference type="InterPro" id="IPR029017">
    <property type="entry name" value="Enolase-like_N"/>
</dbReference>
<dbReference type="GO" id="GO:0046872">
    <property type="term" value="F:metal ion binding"/>
    <property type="evidence" value="ECO:0007669"/>
    <property type="project" value="UniProtKB-KW"/>
</dbReference>
<proteinExistence type="inferred from homology"/>
<evidence type="ECO:0000256" key="1">
    <source>
        <dbReference type="ARBA" id="ARBA00008031"/>
    </source>
</evidence>
<dbReference type="Pfam" id="PF13378">
    <property type="entry name" value="MR_MLE_C"/>
    <property type="match status" value="1"/>
</dbReference>